<evidence type="ECO:0000313" key="5">
    <source>
        <dbReference type="EMBL" id="RIV82575.1"/>
    </source>
</evidence>
<feature type="transmembrane region" description="Helical" evidence="4">
    <location>
        <begin position="7"/>
        <end position="31"/>
    </location>
</feature>
<feature type="transmembrane region" description="Helical" evidence="4">
    <location>
        <begin position="260"/>
        <end position="279"/>
    </location>
</feature>
<gene>
    <name evidence="5" type="ORF">D2V17_14740</name>
</gene>
<dbReference type="EMBL" id="QXFM01000117">
    <property type="protein sequence ID" value="RIV82575.1"/>
    <property type="molecule type" value="Genomic_DNA"/>
</dbReference>
<keyword evidence="2 4" id="KW-1133">Transmembrane helix</keyword>
<evidence type="ECO:0000313" key="6">
    <source>
        <dbReference type="Proteomes" id="UP000265366"/>
    </source>
</evidence>
<protein>
    <submittedName>
        <fullName evidence="5">MFS transporter</fullName>
    </submittedName>
</protein>
<keyword evidence="1 4" id="KW-0812">Transmembrane</keyword>
<feature type="transmembrane region" description="Helical" evidence="4">
    <location>
        <begin position="71"/>
        <end position="89"/>
    </location>
</feature>
<dbReference type="InterPro" id="IPR011701">
    <property type="entry name" value="MFS"/>
</dbReference>
<dbReference type="Proteomes" id="UP000265366">
    <property type="component" value="Unassembled WGS sequence"/>
</dbReference>
<proteinExistence type="predicted"/>
<accession>A0A3A1P3D5</accession>
<feature type="transmembrane region" description="Helical" evidence="4">
    <location>
        <begin position="127"/>
        <end position="144"/>
    </location>
</feature>
<feature type="transmembrane region" description="Helical" evidence="4">
    <location>
        <begin position="285"/>
        <end position="305"/>
    </location>
</feature>
<reference evidence="5 6" key="1">
    <citation type="submission" date="2018-08" db="EMBL/GenBank/DDBJ databases">
        <title>Erythrobacter zhengii sp.nov., a bacterium isolated from deep-sea sediment.</title>
        <authorList>
            <person name="Fang C."/>
            <person name="Wu Y.-H."/>
            <person name="Sun C."/>
            <person name="Wang H."/>
            <person name="Cheng H."/>
            <person name="Meng F.-X."/>
            <person name="Wang C.-S."/>
            <person name="Xu X.-W."/>
        </authorList>
    </citation>
    <scope>NUCLEOTIDE SEQUENCE [LARGE SCALE GENOMIC DNA]</scope>
    <source>
        <strain evidence="5 6">CCTCC AB 2015396</strain>
    </source>
</reference>
<evidence type="ECO:0000256" key="3">
    <source>
        <dbReference type="ARBA" id="ARBA00023136"/>
    </source>
</evidence>
<feature type="transmembrane region" description="Helical" evidence="4">
    <location>
        <begin position="196"/>
        <end position="217"/>
    </location>
</feature>
<feature type="transmembrane region" description="Helical" evidence="4">
    <location>
        <begin position="347"/>
        <end position="368"/>
    </location>
</feature>
<organism evidence="5 6">
    <name type="scientific">Aurantiacibacter xanthus</name>
    <dbReference type="NCBI Taxonomy" id="1784712"/>
    <lineage>
        <taxon>Bacteria</taxon>
        <taxon>Pseudomonadati</taxon>
        <taxon>Pseudomonadota</taxon>
        <taxon>Alphaproteobacteria</taxon>
        <taxon>Sphingomonadales</taxon>
        <taxon>Erythrobacteraceae</taxon>
        <taxon>Aurantiacibacter</taxon>
    </lineage>
</organism>
<dbReference type="Gene3D" id="1.20.1250.20">
    <property type="entry name" value="MFS general substrate transporter like domains"/>
    <property type="match status" value="1"/>
</dbReference>
<evidence type="ECO:0000256" key="2">
    <source>
        <dbReference type="ARBA" id="ARBA00022989"/>
    </source>
</evidence>
<evidence type="ECO:0000256" key="4">
    <source>
        <dbReference type="SAM" id="Phobius"/>
    </source>
</evidence>
<dbReference type="InterPro" id="IPR036259">
    <property type="entry name" value="MFS_trans_sf"/>
</dbReference>
<feature type="transmembrane region" description="Helical" evidence="4">
    <location>
        <begin position="43"/>
        <end position="64"/>
    </location>
</feature>
<sequence length="374" mass="38177">MTRAGTISAILVGLVGAMVIFVTPGFLAVIAQMTGFDDGQLGYIAAFDINAMGVAIGASTFALSRVSWRKAVALGLALIVLGNVLTVLVDGFAAVAAARIVSGTGAGISIGFAFAALGRAPNPDRAFSVYLVVGYVLSSLYLYAQPAIQSALSPQAELLIFAGLTALVMLSLRALPEGNRDELDIFAGGGKIDLPYSTGALVGVFLLFFAVVGVWSYSERIGAASQLSPDVIATGLSIGTMAGVVGAGLAGLMPRRWGRAVPITLSGTACLIGFLLYRGQVSDTAFTAATVLTMLSWNFSQPLLSGLCSEACTRGRVVCAMGSIQTFGSGLGPAVAAATLVTGSFDLMIYGACVALIASTAITVLTIVRGRQPV</sequence>
<feature type="transmembrane region" description="Helical" evidence="4">
    <location>
        <begin position="95"/>
        <end position="115"/>
    </location>
</feature>
<keyword evidence="6" id="KW-1185">Reference proteome</keyword>
<evidence type="ECO:0000256" key="1">
    <source>
        <dbReference type="ARBA" id="ARBA00022692"/>
    </source>
</evidence>
<comment type="caution">
    <text evidence="5">The sequence shown here is derived from an EMBL/GenBank/DDBJ whole genome shotgun (WGS) entry which is preliminary data.</text>
</comment>
<dbReference type="GO" id="GO:0022857">
    <property type="term" value="F:transmembrane transporter activity"/>
    <property type="evidence" value="ECO:0007669"/>
    <property type="project" value="InterPro"/>
</dbReference>
<feature type="transmembrane region" description="Helical" evidence="4">
    <location>
        <begin position="317"/>
        <end position="341"/>
    </location>
</feature>
<keyword evidence="3 4" id="KW-0472">Membrane</keyword>
<feature type="transmembrane region" description="Helical" evidence="4">
    <location>
        <begin position="232"/>
        <end position="253"/>
    </location>
</feature>
<feature type="transmembrane region" description="Helical" evidence="4">
    <location>
        <begin position="156"/>
        <end position="175"/>
    </location>
</feature>
<dbReference type="Pfam" id="PF07690">
    <property type="entry name" value="MFS_1"/>
    <property type="match status" value="1"/>
</dbReference>
<dbReference type="SUPFAM" id="SSF103473">
    <property type="entry name" value="MFS general substrate transporter"/>
    <property type="match status" value="1"/>
</dbReference>
<dbReference type="AlphaFoldDB" id="A0A3A1P3D5"/>
<name>A0A3A1P3D5_9SPHN</name>